<evidence type="ECO:0000256" key="2">
    <source>
        <dbReference type="SAM" id="MobiDB-lite"/>
    </source>
</evidence>
<evidence type="ECO:0000313" key="5">
    <source>
        <dbReference type="Proteomes" id="UP000764045"/>
    </source>
</evidence>
<evidence type="ECO:0000256" key="1">
    <source>
        <dbReference type="SAM" id="Coils"/>
    </source>
</evidence>
<dbReference type="RefSeq" id="WP_205111241.1">
    <property type="nucleotide sequence ID" value="NZ_JACJJL010000025.1"/>
</dbReference>
<dbReference type="Gene3D" id="3.30.1330.60">
    <property type="entry name" value="OmpA-like domain"/>
    <property type="match status" value="1"/>
</dbReference>
<dbReference type="PROSITE" id="PS51257">
    <property type="entry name" value="PROKAR_LIPOPROTEIN"/>
    <property type="match status" value="1"/>
</dbReference>
<evidence type="ECO:0008006" key="6">
    <source>
        <dbReference type="Google" id="ProtNLM"/>
    </source>
</evidence>
<name>A0A939B5H7_9BACT</name>
<dbReference type="AlphaFoldDB" id="A0A939B5H7"/>
<reference evidence="4 5" key="1">
    <citation type="journal article" date="2021" name="Sci. Rep.">
        <title>The distribution of antibiotic resistance genes in chicken gut microbiota commensals.</title>
        <authorList>
            <person name="Juricova H."/>
            <person name="Matiasovicova J."/>
            <person name="Kubasova T."/>
            <person name="Cejkova D."/>
            <person name="Rychlik I."/>
        </authorList>
    </citation>
    <scope>NUCLEOTIDE SEQUENCE [LARGE SCALE GENOMIC DNA]</scope>
    <source>
        <strain evidence="4 5">An819</strain>
    </source>
</reference>
<gene>
    <name evidence="4" type="ORF">H6B30_12875</name>
</gene>
<dbReference type="InterPro" id="IPR036737">
    <property type="entry name" value="OmpA-like_sf"/>
</dbReference>
<comment type="caution">
    <text evidence="4">The sequence shown here is derived from an EMBL/GenBank/DDBJ whole genome shotgun (WGS) entry which is preliminary data.</text>
</comment>
<protein>
    <recommendedName>
        <fullName evidence="6">OmpA family protein</fullName>
    </recommendedName>
</protein>
<keyword evidence="3" id="KW-0732">Signal</keyword>
<evidence type="ECO:0000256" key="3">
    <source>
        <dbReference type="SAM" id="SignalP"/>
    </source>
</evidence>
<proteinExistence type="predicted"/>
<sequence length="875" mass="98295">MVFGIKVFRFYAVVVAMVLSCVGVGNAAAQDAPMHVSCQVAKLTNNGKTYSQVRYATFKSLKRAIKVKNSLVEAVAAVNAIGATGAEIDNAIVASGASWKDSRPNGSFDLSVMAGQAVVVFCDEEEAEVFEIVEGKTRYDIVVRMRRALRDIIVDGRRRIIKPTFKKVPSMDTGYETQFSVNVVLPEGWTKDNSRLIIQPMAIDCQTEDTIAYLEPMVYEGGEYHKMQDRRMRFDYYGKDPLAFAYKDAVVLADGEPFSMDTTVTFKKPDKDKTYKGAYYCVLEDFHREYYNNGGEGTGSCLAFRPFKFLDLSVASAPLDITDFKVEAESQFTTVPRNLMLTFEVGTDRLTTDSLNDVEFRKLIDELKSYGDKLFRVRVEGSASPDGIYESNKALAGKRAARALSIIKSGLGPGADVQLPAPTVKVYTWQDVVAELEGNGTDTAIVSMVRNVVATTDSRRVNFALRNLPFYASVIQPVLAGQRMMKCSYSYERDHVMTPDEAVEAYYSFKPDYIAGKKRFSDGDYYNLFATVKDKAELDTITEMAYRQITAQPGYDKLRFAPYVANRMALLSMRRGVPDPRILAPFIDYTDRRVPASKYEGGVAVRKNLREMLINQAIIYFQEQKLDTAQYLVDWAPKDSITSKLEKFIHFERYFIKYIQGQCTPEEEKMCNEAYAYVMQSSADNRAIIFSELHSQLNKTRQEAEALVDKMDDSNAKKWYLKGLLWSEEAGKEPPVGIADDGFRELSDVEFMKLQNTDPAAAVKYTEALERHAKLQEAAGTDRTPFFLAYFQHSFDLEPKYKSLYANEGNVSDDIREKYPYDDDKADAYRRKFDMLYAASRSKAAGNGAGFGSAPSSGSDAEAPAVQDKQTEETK</sequence>
<keyword evidence="1" id="KW-0175">Coiled coil</keyword>
<feature type="coiled-coil region" evidence="1">
    <location>
        <begin position="690"/>
        <end position="717"/>
    </location>
</feature>
<dbReference type="SUPFAM" id="SSF103088">
    <property type="entry name" value="OmpA-like"/>
    <property type="match status" value="1"/>
</dbReference>
<accession>A0A939B5H7</accession>
<dbReference type="EMBL" id="JACJJL010000025">
    <property type="protein sequence ID" value="MBM6662635.1"/>
    <property type="molecule type" value="Genomic_DNA"/>
</dbReference>
<dbReference type="Proteomes" id="UP000764045">
    <property type="component" value="Unassembled WGS sequence"/>
</dbReference>
<feature type="signal peptide" evidence="3">
    <location>
        <begin position="1"/>
        <end position="27"/>
    </location>
</feature>
<organism evidence="4 5">
    <name type="scientific">Marseilla massiliensis</name>
    <dbReference type="NCBI Taxonomy" id="1841864"/>
    <lineage>
        <taxon>Bacteria</taxon>
        <taxon>Pseudomonadati</taxon>
        <taxon>Bacteroidota</taxon>
        <taxon>Bacteroidia</taxon>
        <taxon>Bacteroidales</taxon>
        <taxon>Prevotellaceae</taxon>
        <taxon>Marseilla</taxon>
    </lineage>
</organism>
<feature type="chain" id="PRO_5037970632" description="OmpA family protein" evidence="3">
    <location>
        <begin position="28"/>
        <end position="875"/>
    </location>
</feature>
<feature type="compositionally biased region" description="Low complexity" evidence="2">
    <location>
        <begin position="843"/>
        <end position="861"/>
    </location>
</feature>
<keyword evidence="5" id="KW-1185">Reference proteome</keyword>
<evidence type="ECO:0000313" key="4">
    <source>
        <dbReference type="EMBL" id="MBM6662635.1"/>
    </source>
</evidence>
<feature type="region of interest" description="Disordered" evidence="2">
    <location>
        <begin position="843"/>
        <end position="875"/>
    </location>
</feature>